<name>A0A5C7C1C0_SERMA</name>
<evidence type="ECO:0000313" key="4">
    <source>
        <dbReference type="Proteomes" id="UP000321126"/>
    </source>
</evidence>
<dbReference type="RefSeq" id="WP_147888983.1">
    <property type="nucleotide sequence ID" value="NZ_CP092461.1"/>
</dbReference>
<dbReference type="Pfam" id="PF08400">
    <property type="entry name" value="phage_tail_N"/>
    <property type="match status" value="1"/>
</dbReference>
<proteinExistence type="predicted"/>
<gene>
    <name evidence="3" type="ORF">FOT62_20765</name>
</gene>
<protein>
    <submittedName>
        <fullName evidence="3">Phage tail protein</fullName>
    </submittedName>
</protein>
<dbReference type="Pfam" id="PF25670">
    <property type="entry name" value="Phage_tail_C_2"/>
    <property type="match status" value="1"/>
</dbReference>
<evidence type="ECO:0000259" key="2">
    <source>
        <dbReference type="Pfam" id="PF25670"/>
    </source>
</evidence>
<dbReference type="Gene3D" id="2.60.40.1120">
    <property type="entry name" value="Carboxypeptidase-like, regulatory domain"/>
    <property type="match status" value="1"/>
</dbReference>
<dbReference type="InterPro" id="IPR058008">
    <property type="entry name" value="Gp26_C"/>
</dbReference>
<feature type="domain" description="Lambda-like tail fibre protein N-terminal" evidence="1">
    <location>
        <begin position="3"/>
        <end position="131"/>
    </location>
</feature>
<reference evidence="3 4" key="1">
    <citation type="submission" date="2019-07" db="EMBL/GenBank/DDBJ databases">
        <title>Serratia strains were isolated from fresh produce.</title>
        <authorList>
            <person name="Cho G.-S."/>
            <person name="Stein M."/>
            <person name="Lee W."/>
            <person name="Suh S.H."/>
            <person name="Franz C.M.A.P."/>
        </authorList>
    </citation>
    <scope>NUCLEOTIDE SEQUENCE [LARGE SCALE GENOMIC DNA]</scope>
    <source>
        <strain evidence="3 4">S16</strain>
    </source>
</reference>
<dbReference type="EMBL" id="VOUQ01000014">
    <property type="protein sequence ID" value="TXE28612.1"/>
    <property type="molecule type" value="Genomic_DNA"/>
</dbReference>
<organism evidence="3 4">
    <name type="scientific">Serratia marcescens</name>
    <dbReference type="NCBI Taxonomy" id="615"/>
    <lineage>
        <taxon>Bacteria</taxon>
        <taxon>Pseudomonadati</taxon>
        <taxon>Pseudomonadota</taxon>
        <taxon>Gammaproteobacteria</taxon>
        <taxon>Enterobacterales</taxon>
        <taxon>Yersiniaceae</taxon>
        <taxon>Serratia</taxon>
    </lineage>
</organism>
<dbReference type="InterPro" id="IPR013609">
    <property type="entry name" value="Stf-like_N"/>
</dbReference>
<comment type="caution">
    <text evidence="3">The sequence shown here is derived from an EMBL/GenBank/DDBJ whole genome shotgun (WGS) entry which is preliminary data.</text>
</comment>
<feature type="domain" description="Phage tail protein C-terminal" evidence="2">
    <location>
        <begin position="511"/>
        <end position="647"/>
    </location>
</feature>
<dbReference type="SUPFAM" id="SSF49464">
    <property type="entry name" value="Carboxypeptidase regulatory domain-like"/>
    <property type="match status" value="1"/>
</dbReference>
<evidence type="ECO:0000259" key="1">
    <source>
        <dbReference type="Pfam" id="PF08400"/>
    </source>
</evidence>
<dbReference type="Proteomes" id="UP000321126">
    <property type="component" value="Unassembled WGS sequence"/>
</dbReference>
<evidence type="ECO:0000313" key="3">
    <source>
        <dbReference type="EMBL" id="TXE28612.1"/>
    </source>
</evidence>
<dbReference type="AlphaFoldDB" id="A0A5C7C1C0"/>
<sequence>MTLISGVLKGPYGDPRSGVTITLRAVRTSSTVLSLAKSQSVTDDSGKYSLPVEPGAYEVIISVYGAQPERVGAIEVYNDSLPGTLNDFLRRPGESDITPEIVQTVDRLRAEAAASAGKASSSAAAAKVSEQNAAKSAAQVVTAFDNVRFKLPENNTSTSVWFLLGQFKNAGQNGVGVALNFYGSNGFNGFTYNAGMSRLMLRTGNQSASDSTNKVNRIGGTFINDTGTAILDIQVIESSRDNYDIYLKINAFSLNCWYTVEQITYANAAGLRWEHKAVKQSVEPVGVMKVDMRTGVSFSQSQALPEYATVAQSAIAGFGIGPVHTEDAFAKDNKSSIQRYTVATANRPGNVSGGLLTLPVDGGPSCAYFATSVSRQAWVGSSSTALPSTITWSRLFSSSDQPTVADIPNLKDWGLSKGVTAASKGNFNAQMQSRRGYVSTDPIGNPFKDVGTYFLDTRSWAVTQAGTDDSYRTVQTCYGYGVSAAQTGKIAVRSWNGTAFTPWVWMWSEANTTVDGNGFIKKASPIARLSAAPEHMQADYLDGGFALAGCVAVNGEATGVSAERISTGVYQLSGSLGLAKEGWTIEVPQDVNGNRLCFVETATDSDGVITVKISKRRFDIDTATVVAGEAMDIPEGRWIDLRLAMPAREEVEVLPPDALVSNDDVSSETNAVS</sequence>
<accession>A0A5C7C1C0</accession>
<dbReference type="InterPro" id="IPR008969">
    <property type="entry name" value="CarboxyPept-like_regulatory"/>
</dbReference>